<feature type="compositionally biased region" description="Polar residues" evidence="1">
    <location>
        <begin position="227"/>
        <end position="241"/>
    </location>
</feature>
<evidence type="ECO:0000313" key="2">
    <source>
        <dbReference type="EMBL" id="GAA1673659.1"/>
    </source>
</evidence>
<feature type="region of interest" description="Disordered" evidence="1">
    <location>
        <begin position="227"/>
        <end position="254"/>
    </location>
</feature>
<sequence length="254" mass="27554">MGVDKMRWTPEETADFACLAWPIGNQATAVAFEQAGCSASEATIWATKGFPPGQVAIARRYGWTAASVPPPPGHLVAPGHRVPEGSTTAYEATTAEWKGAIEGEYERYAIAKSIIGPDGGRYSRLQYVVDRDGTIRERTSQEKAAYFAKFAKANPALAAGIITARARAAAWRAYCHDHPDAARAAARLAACSAPNDLLRYRATHEFHNYKECAKAYVLAHPTVDPNQWPQGWQNSSDTRAPSTIARHESKSVGP</sequence>
<accession>A0ABN2GM90</accession>
<dbReference type="EMBL" id="BAAANY010000008">
    <property type="protein sequence ID" value="GAA1673659.1"/>
    <property type="molecule type" value="Genomic_DNA"/>
</dbReference>
<name>A0ABN2GM90_9ACTN</name>
<keyword evidence="3" id="KW-1185">Reference proteome</keyword>
<dbReference type="Proteomes" id="UP001500618">
    <property type="component" value="Unassembled WGS sequence"/>
</dbReference>
<reference evidence="2 3" key="1">
    <citation type="journal article" date="2019" name="Int. J. Syst. Evol. Microbiol.">
        <title>The Global Catalogue of Microorganisms (GCM) 10K type strain sequencing project: providing services to taxonomists for standard genome sequencing and annotation.</title>
        <authorList>
            <consortium name="The Broad Institute Genomics Platform"/>
            <consortium name="The Broad Institute Genome Sequencing Center for Infectious Disease"/>
            <person name="Wu L."/>
            <person name="Ma J."/>
        </authorList>
    </citation>
    <scope>NUCLEOTIDE SEQUENCE [LARGE SCALE GENOMIC DNA]</scope>
    <source>
        <strain evidence="2 3">JCM 14718</strain>
    </source>
</reference>
<evidence type="ECO:0000313" key="3">
    <source>
        <dbReference type="Proteomes" id="UP001500618"/>
    </source>
</evidence>
<proteinExistence type="predicted"/>
<evidence type="ECO:0000256" key="1">
    <source>
        <dbReference type="SAM" id="MobiDB-lite"/>
    </source>
</evidence>
<protein>
    <submittedName>
        <fullName evidence="2">Uncharacterized protein</fullName>
    </submittedName>
</protein>
<organism evidence="2 3">
    <name type="scientific">Fodinicola feengrottensis</name>
    <dbReference type="NCBI Taxonomy" id="435914"/>
    <lineage>
        <taxon>Bacteria</taxon>
        <taxon>Bacillati</taxon>
        <taxon>Actinomycetota</taxon>
        <taxon>Actinomycetes</taxon>
        <taxon>Mycobacteriales</taxon>
        <taxon>Fodinicola</taxon>
    </lineage>
</organism>
<feature type="compositionally biased region" description="Basic and acidic residues" evidence="1">
    <location>
        <begin position="245"/>
        <end position="254"/>
    </location>
</feature>
<gene>
    <name evidence="2" type="ORF">GCM10009765_23790</name>
</gene>
<comment type="caution">
    <text evidence="2">The sequence shown here is derived from an EMBL/GenBank/DDBJ whole genome shotgun (WGS) entry which is preliminary data.</text>
</comment>